<organism evidence="1 2">
    <name type="scientific">Klebsiella grimontii</name>
    <dbReference type="NCBI Taxonomy" id="2058152"/>
    <lineage>
        <taxon>Bacteria</taxon>
        <taxon>Pseudomonadati</taxon>
        <taxon>Pseudomonadota</taxon>
        <taxon>Gammaproteobacteria</taxon>
        <taxon>Enterobacterales</taxon>
        <taxon>Enterobacteriaceae</taxon>
        <taxon>Klebsiella/Raoultella group</taxon>
        <taxon>Klebsiella</taxon>
    </lineage>
</organism>
<sequence length="48" mass="5356">MDEKQLQALANERVKHNSLLNINLLIASWSGAEAALNAELTHHLGYKE</sequence>
<proteinExistence type="predicted"/>
<protein>
    <submittedName>
        <fullName evidence="1">Transposase</fullName>
    </submittedName>
</protein>
<dbReference type="AlphaFoldDB" id="A0A285B9D6"/>
<accession>A0A285B9D6</accession>
<gene>
    <name evidence="1" type="ORF">KOSB73_40143</name>
</gene>
<evidence type="ECO:0000313" key="2">
    <source>
        <dbReference type="Proteomes" id="UP000220639"/>
    </source>
</evidence>
<name>A0A285B9D6_9ENTR</name>
<dbReference type="Proteomes" id="UP000220639">
    <property type="component" value="Unassembled WGS sequence"/>
</dbReference>
<reference evidence="2" key="1">
    <citation type="submission" date="2017-08" db="EMBL/GenBank/DDBJ databases">
        <authorList>
            <person name="Brisse S."/>
        </authorList>
    </citation>
    <scope>NUCLEOTIDE SEQUENCE [LARGE SCALE GENOMIC DNA]</scope>
    <source>
        <strain evidence="2">06D021</strain>
    </source>
</reference>
<evidence type="ECO:0000313" key="1">
    <source>
        <dbReference type="EMBL" id="SNU37597.1"/>
    </source>
</evidence>
<dbReference type="EMBL" id="FZTC01000034">
    <property type="protein sequence ID" value="SNU37597.1"/>
    <property type="molecule type" value="Genomic_DNA"/>
</dbReference>